<reference evidence="2 5" key="2">
    <citation type="submission" date="2016-10" db="EMBL/GenBank/DDBJ databases">
        <title>Hydorgenophaga sp. LPB0072 isolated from gastropod.</title>
        <authorList>
            <person name="Kim E."/>
            <person name="Yi H."/>
        </authorList>
    </citation>
    <scope>NUCLEOTIDE SEQUENCE [LARGE SCALE GENOMIC DNA]</scope>
    <source>
        <strain evidence="2 5">LPB0072</strain>
    </source>
</reference>
<evidence type="ECO:0000313" key="2">
    <source>
        <dbReference type="EMBL" id="AOW12731.1"/>
    </source>
</evidence>
<dbReference type="KEGG" id="hyl:LPB072_07620"/>
<protein>
    <submittedName>
        <fullName evidence="2">EthD like-protein</fullName>
    </submittedName>
</protein>
<dbReference type="GO" id="GO:0016491">
    <property type="term" value="F:oxidoreductase activity"/>
    <property type="evidence" value="ECO:0007669"/>
    <property type="project" value="InterPro"/>
</dbReference>
<dbReference type="EMBL" id="LVWD01000030">
    <property type="protein sequence ID" value="OAD40604.1"/>
    <property type="molecule type" value="Genomic_DNA"/>
</dbReference>
<organism evidence="2 5">
    <name type="scientific">Hydrogenophaga crassostreae</name>
    <dbReference type="NCBI Taxonomy" id="1763535"/>
    <lineage>
        <taxon>Bacteria</taxon>
        <taxon>Pseudomonadati</taxon>
        <taxon>Pseudomonadota</taxon>
        <taxon>Betaproteobacteria</taxon>
        <taxon>Burkholderiales</taxon>
        <taxon>Comamonadaceae</taxon>
        <taxon>Hydrogenophaga</taxon>
    </lineage>
</organism>
<dbReference type="Pfam" id="PF07110">
    <property type="entry name" value="EthD"/>
    <property type="match status" value="1"/>
</dbReference>
<dbReference type="STRING" id="1763535.LPB072_07620"/>
<keyword evidence="4" id="KW-1185">Reference proteome</keyword>
<evidence type="ECO:0000259" key="1">
    <source>
        <dbReference type="Pfam" id="PF07110"/>
    </source>
</evidence>
<dbReference type="Proteomes" id="UP000185657">
    <property type="component" value="Unassembled WGS sequence"/>
</dbReference>
<dbReference type="PANTHER" id="PTHR40260">
    <property type="entry name" value="BLR8190 PROTEIN"/>
    <property type="match status" value="1"/>
</dbReference>
<proteinExistence type="predicted"/>
<dbReference type="NCBIfam" id="TIGR02118">
    <property type="entry name" value="EthD family reductase"/>
    <property type="match status" value="1"/>
</dbReference>
<dbReference type="SUPFAM" id="SSF54909">
    <property type="entry name" value="Dimeric alpha+beta barrel"/>
    <property type="match status" value="1"/>
</dbReference>
<sequence length="102" mass="10796">MAKLFAIYQQPVDPAAFDKYYFDTHVPLAKKIPGLRSYEVTRGDVMGMGGKHAVYLTAVLAFDSMAAIAAGMGSAEGQATAADLANFAQAGVDVMMGETEMI</sequence>
<name>A0A163CAU0_9BURK</name>
<evidence type="ECO:0000313" key="5">
    <source>
        <dbReference type="Proteomes" id="UP000185680"/>
    </source>
</evidence>
<reference evidence="3 4" key="1">
    <citation type="submission" date="2016-02" db="EMBL/GenBank/DDBJ databases">
        <title>Draft genome sequence of Hydrogenophaga sp. LPB0072.</title>
        <authorList>
            <person name="Shin S.-K."/>
            <person name="Yi H."/>
        </authorList>
    </citation>
    <scope>NUCLEOTIDE SEQUENCE [LARGE SCALE GENOMIC DNA]</scope>
    <source>
        <strain evidence="3 4">LPB0072</strain>
    </source>
</reference>
<dbReference type="InterPro" id="IPR011008">
    <property type="entry name" value="Dimeric_a/b-barrel"/>
</dbReference>
<dbReference type="EMBL" id="CP017476">
    <property type="protein sequence ID" value="AOW12731.1"/>
    <property type="molecule type" value="Genomic_DNA"/>
</dbReference>
<evidence type="ECO:0000313" key="3">
    <source>
        <dbReference type="EMBL" id="OAD40604.1"/>
    </source>
</evidence>
<accession>A0A163CAU0</accession>
<dbReference type="OrthoDB" id="5343971at2"/>
<dbReference type="InterPro" id="IPR009799">
    <property type="entry name" value="EthD_dom"/>
</dbReference>
<dbReference type="Gene3D" id="3.30.70.100">
    <property type="match status" value="1"/>
</dbReference>
<feature type="domain" description="EthD" evidence="1">
    <location>
        <begin position="10"/>
        <end position="89"/>
    </location>
</feature>
<gene>
    <name evidence="2" type="ORF">LPB072_07620</name>
    <name evidence="3" type="ORF">LPB72_17100</name>
</gene>
<evidence type="ECO:0000313" key="4">
    <source>
        <dbReference type="Proteomes" id="UP000185657"/>
    </source>
</evidence>
<dbReference type="AlphaFoldDB" id="A0A163CAU0"/>
<dbReference type="PANTHER" id="PTHR40260:SF2">
    <property type="entry name" value="BLR8190 PROTEIN"/>
    <property type="match status" value="1"/>
</dbReference>
<dbReference type="Proteomes" id="UP000185680">
    <property type="component" value="Chromosome"/>
</dbReference>
<dbReference type="RefSeq" id="WP_066093494.1">
    <property type="nucleotide sequence ID" value="NZ_CP017476.1"/>
</dbReference>